<dbReference type="Gene3D" id="1.10.357.10">
    <property type="entry name" value="Tetracycline Repressor, domain 2"/>
    <property type="match status" value="1"/>
</dbReference>
<dbReference type="OrthoDB" id="3212503at2"/>
<evidence type="ECO:0000256" key="1">
    <source>
        <dbReference type="ARBA" id="ARBA00023015"/>
    </source>
</evidence>
<feature type="DNA-binding region" description="H-T-H motif" evidence="4">
    <location>
        <begin position="37"/>
        <end position="56"/>
    </location>
</feature>
<keyword evidence="1" id="KW-0805">Transcription regulation</keyword>
<dbReference type="GO" id="GO:0000976">
    <property type="term" value="F:transcription cis-regulatory region binding"/>
    <property type="evidence" value="ECO:0007669"/>
    <property type="project" value="TreeGrafter"/>
</dbReference>
<dbReference type="Proteomes" id="UP000236318">
    <property type="component" value="Unassembled WGS sequence"/>
</dbReference>
<sequence>MRTHGWSGSTPASDEEAIERILDAAAEAIDERGTSMRVADVARKLGVSRQTVYNYYPGSNTLERAVAERSGIRFLQQLTDHLAGTTDPVDALVESLAYTLEWLPDDKPFQLMLAHDPSRTSAGMMSDQAKQFGHAVLEKFEIDWTAIGFDDRAIDDLVEYMLRMLQSFMLNPGQPPRKGKALRSYLRRWVAPVLDSELASHRR</sequence>
<organism evidence="6 7">
    <name type="scientific">Mycobacterium ahvazicum</name>
    <dbReference type="NCBI Taxonomy" id="1964395"/>
    <lineage>
        <taxon>Bacteria</taxon>
        <taxon>Bacillati</taxon>
        <taxon>Actinomycetota</taxon>
        <taxon>Actinomycetes</taxon>
        <taxon>Mycobacteriales</taxon>
        <taxon>Mycobacteriaceae</taxon>
        <taxon>Mycobacterium</taxon>
        <taxon>Mycobacterium simiae complex</taxon>
    </lineage>
</organism>
<dbReference type="InterPro" id="IPR009057">
    <property type="entry name" value="Homeodomain-like_sf"/>
</dbReference>
<evidence type="ECO:0000313" key="7">
    <source>
        <dbReference type="Proteomes" id="UP000236318"/>
    </source>
</evidence>
<evidence type="ECO:0000256" key="3">
    <source>
        <dbReference type="ARBA" id="ARBA00023163"/>
    </source>
</evidence>
<dbReference type="InterPro" id="IPR050109">
    <property type="entry name" value="HTH-type_TetR-like_transc_reg"/>
</dbReference>
<dbReference type="Pfam" id="PF00440">
    <property type="entry name" value="TetR_N"/>
    <property type="match status" value="1"/>
</dbReference>
<protein>
    <submittedName>
        <fullName evidence="6">TetR/AcrR family transcriptional regulator</fullName>
    </submittedName>
</protein>
<dbReference type="PANTHER" id="PTHR30055:SF234">
    <property type="entry name" value="HTH-TYPE TRANSCRIPTIONAL REGULATOR BETI"/>
    <property type="match status" value="1"/>
</dbReference>
<evidence type="ECO:0000313" key="6">
    <source>
        <dbReference type="EMBL" id="SOX52645.1"/>
    </source>
</evidence>
<dbReference type="InterPro" id="IPR001647">
    <property type="entry name" value="HTH_TetR"/>
</dbReference>
<proteinExistence type="predicted"/>
<reference evidence="6" key="1">
    <citation type="submission" date="2018-01" db="EMBL/GenBank/DDBJ databases">
        <authorList>
            <consortium name="Urmite Genomes"/>
        </authorList>
    </citation>
    <scope>NUCLEOTIDE SEQUENCE [LARGE SCALE GENOMIC DNA]</scope>
    <source>
        <strain evidence="6">AFP003</strain>
    </source>
</reference>
<evidence type="ECO:0000256" key="2">
    <source>
        <dbReference type="ARBA" id="ARBA00023125"/>
    </source>
</evidence>
<accession>A0A2K4Y770</accession>
<dbReference type="EMBL" id="FXEG02000002">
    <property type="protein sequence ID" value="SOX52645.1"/>
    <property type="molecule type" value="Genomic_DNA"/>
</dbReference>
<dbReference type="PRINTS" id="PR00455">
    <property type="entry name" value="HTHTETR"/>
</dbReference>
<dbReference type="GO" id="GO:0003700">
    <property type="term" value="F:DNA-binding transcription factor activity"/>
    <property type="evidence" value="ECO:0007669"/>
    <property type="project" value="TreeGrafter"/>
</dbReference>
<keyword evidence="3" id="KW-0804">Transcription</keyword>
<dbReference type="PROSITE" id="PS50977">
    <property type="entry name" value="HTH_TETR_2"/>
    <property type="match status" value="1"/>
</dbReference>
<dbReference type="RefSeq" id="WP_096285445.1">
    <property type="nucleotide sequence ID" value="NZ_FXEG02000002.1"/>
</dbReference>
<name>A0A2K4Y770_9MYCO</name>
<feature type="domain" description="HTH tetR-type" evidence="5">
    <location>
        <begin position="15"/>
        <end position="74"/>
    </location>
</feature>
<dbReference type="PANTHER" id="PTHR30055">
    <property type="entry name" value="HTH-TYPE TRANSCRIPTIONAL REGULATOR RUTR"/>
    <property type="match status" value="1"/>
</dbReference>
<dbReference type="SUPFAM" id="SSF46689">
    <property type="entry name" value="Homeodomain-like"/>
    <property type="match status" value="1"/>
</dbReference>
<evidence type="ECO:0000259" key="5">
    <source>
        <dbReference type="PROSITE" id="PS50977"/>
    </source>
</evidence>
<keyword evidence="2 4" id="KW-0238">DNA-binding</keyword>
<evidence type="ECO:0000256" key="4">
    <source>
        <dbReference type="PROSITE-ProRule" id="PRU00335"/>
    </source>
</evidence>
<dbReference type="AlphaFoldDB" id="A0A2K4Y770"/>
<comment type="caution">
    <text evidence="6">The sequence shown here is derived from an EMBL/GenBank/DDBJ whole genome shotgun (WGS) entry which is preliminary data.</text>
</comment>
<gene>
    <name evidence="6" type="ORF">MAAFP003_1312</name>
</gene>
<keyword evidence="7" id="KW-1185">Reference proteome</keyword>